<feature type="chain" id="PRO_5032314207" evidence="2">
    <location>
        <begin position="18"/>
        <end position="271"/>
    </location>
</feature>
<keyword evidence="4" id="KW-1185">Reference proteome</keyword>
<sequence length="271" mass="29580">MFVISVLAIAAVPTTEAKPGVRGPLVVTGVVAALERPMWESIKAFFSGSETIFWARLQVLTGTVAATIVYFDPGLLAPVLPAGWLPWAVLANGVATDNAQTEQQRIAADERIKALEARSDVILAAQADPMERWVRIGFAAPFVLYIWKLVVWDKLLGWGMTITWEIIAMFLAAGGAVAGGFWRIWGLIDQAKKDAVLRAEAAIALAGVAREELSNHKLHVAETYVTKAGMNEQTDRIMRSLEGVAEKIDRTNERLDSLMLAKPVTRSRTAD</sequence>
<dbReference type="AlphaFoldDB" id="A0A835YYY3"/>
<evidence type="ECO:0000313" key="4">
    <source>
        <dbReference type="Proteomes" id="UP000664859"/>
    </source>
</evidence>
<comment type="caution">
    <text evidence="3">The sequence shown here is derived from an EMBL/GenBank/DDBJ whole genome shotgun (WGS) entry which is preliminary data.</text>
</comment>
<feature type="transmembrane region" description="Helical" evidence="1">
    <location>
        <begin position="133"/>
        <end position="150"/>
    </location>
</feature>
<keyword evidence="1" id="KW-0472">Membrane</keyword>
<feature type="signal peptide" evidence="2">
    <location>
        <begin position="1"/>
        <end position="17"/>
    </location>
</feature>
<dbReference type="EMBL" id="JAFCMP010000221">
    <property type="protein sequence ID" value="KAG5183313.1"/>
    <property type="molecule type" value="Genomic_DNA"/>
</dbReference>
<proteinExistence type="predicted"/>
<name>A0A835YYY3_9STRA</name>
<gene>
    <name evidence="3" type="ORF">JKP88DRAFT_290463</name>
</gene>
<reference evidence="3" key="1">
    <citation type="submission" date="2021-02" db="EMBL/GenBank/DDBJ databases">
        <title>First Annotated Genome of the Yellow-green Alga Tribonema minus.</title>
        <authorList>
            <person name="Mahan K.M."/>
        </authorList>
    </citation>
    <scope>NUCLEOTIDE SEQUENCE</scope>
    <source>
        <strain evidence="3">UTEX B ZZ1240</strain>
    </source>
</reference>
<evidence type="ECO:0000256" key="2">
    <source>
        <dbReference type="SAM" id="SignalP"/>
    </source>
</evidence>
<evidence type="ECO:0000313" key="3">
    <source>
        <dbReference type="EMBL" id="KAG5183313.1"/>
    </source>
</evidence>
<keyword evidence="2" id="KW-0732">Signal</keyword>
<keyword evidence="1" id="KW-0812">Transmembrane</keyword>
<keyword evidence="1" id="KW-1133">Transmembrane helix</keyword>
<accession>A0A835YYY3</accession>
<feature type="transmembrane region" description="Helical" evidence="1">
    <location>
        <begin position="162"/>
        <end position="185"/>
    </location>
</feature>
<dbReference type="Proteomes" id="UP000664859">
    <property type="component" value="Unassembled WGS sequence"/>
</dbReference>
<evidence type="ECO:0000256" key="1">
    <source>
        <dbReference type="SAM" id="Phobius"/>
    </source>
</evidence>
<organism evidence="3 4">
    <name type="scientific">Tribonema minus</name>
    <dbReference type="NCBI Taxonomy" id="303371"/>
    <lineage>
        <taxon>Eukaryota</taxon>
        <taxon>Sar</taxon>
        <taxon>Stramenopiles</taxon>
        <taxon>Ochrophyta</taxon>
        <taxon>PX clade</taxon>
        <taxon>Xanthophyceae</taxon>
        <taxon>Tribonematales</taxon>
        <taxon>Tribonemataceae</taxon>
        <taxon>Tribonema</taxon>
    </lineage>
</organism>
<protein>
    <submittedName>
        <fullName evidence="3">Uncharacterized protein</fullName>
    </submittedName>
</protein>